<dbReference type="PANTHER" id="PTHR31168:SF1">
    <property type="entry name" value="DUF599 FAMILY PROTEIN"/>
    <property type="match status" value="1"/>
</dbReference>
<dbReference type="AlphaFoldDB" id="A0AAW1RPR7"/>
<name>A0AAW1RPR7_9CHLO</name>
<dbReference type="EMBL" id="JALJOS010000008">
    <property type="protein sequence ID" value="KAK9835689.1"/>
    <property type="molecule type" value="Genomic_DNA"/>
</dbReference>
<evidence type="ECO:0000256" key="1">
    <source>
        <dbReference type="SAM" id="Phobius"/>
    </source>
</evidence>
<feature type="transmembrane region" description="Helical" evidence="1">
    <location>
        <begin position="12"/>
        <end position="34"/>
    </location>
</feature>
<evidence type="ECO:0000313" key="2">
    <source>
        <dbReference type="EMBL" id="KAK9835689.1"/>
    </source>
</evidence>
<feature type="transmembrane region" description="Helical" evidence="1">
    <location>
        <begin position="80"/>
        <end position="99"/>
    </location>
</feature>
<dbReference type="PANTHER" id="PTHR31168">
    <property type="entry name" value="OS02G0292800 PROTEIN"/>
    <property type="match status" value="1"/>
</dbReference>
<dbReference type="InterPro" id="IPR006747">
    <property type="entry name" value="DUF599"/>
</dbReference>
<keyword evidence="1" id="KW-0812">Transmembrane</keyword>
<feature type="transmembrane region" description="Helical" evidence="1">
    <location>
        <begin position="213"/>
        <end position="235"/>
    </location>
</feature>
<gene>
    <name evidence="2" type="ORF">WJX74_005934</name>
</gene>
<keyword evidence="3" id="KW-1185">Reference proteome</keyword>
<feature type="transmembrane region" description="Helical" evidence="1">
    <location>
        <begin position="139"/>
        <end position="160"/>
    </location>
</feature>
<keyword evidence="1" id="KW-1133">Transmembrane helix</keyword>
<proteinExistence type="predicted"/>
<protein>
    <submittedName>
        <fullName evidence="2">Uncharacterized protein</fullName>
    </submittedName>
</protein>
<reference evidence="2 3" key="1">
    <citation type="journal article" date="2024" name="Nat. Commun.">
        <title>Phylogenomics reveals the evolutionary origins of lichenization in chlorophyte algae.</title>
        <authorList>
            <person name="Puginier C."/>
            <person name="Libourel C."/>
            <person name="Otte J."/>
            <person name="Skaloud P."/>
            <person name="Haon M."/>
            <person name="Grisel S."/>
            <person name="Petersen M."/>
            <person name="Berrin J.G."/>
            <person name="Delaux P.M."/>
            <person name="Dal Grande F."/>
            <person name="Keller J."/>
        </authorList>
    </citation>
    <scope>NUCLEOTIDE SEQUENCE [LARGE SCALE GENOMIC DNA]</scope>
    <source>
        <strain evidence="2 3">SAG 2145</strain>
    </source>
</reference>
<evidence type="ECO:0000313" key="3">
    <source>
        <dbReference type="Proteomes" id="UP001438707"/>
    </source>
</evidence>
<dbReference type="Pfam" id="PF04654">
    <property type="entry name" value="DUF599"/>
    <property type="match status" value="1"/>
</dbReference>
<accession>A0AAW1RPR7</accession>
<sequence>MNHDHRVELSLAVLSLVVFVGYHVWHYCLPWLHFKGHFKIGKNRYFNADQFTGDATRLWTHAFGKDHKASVAAVQTLRNALMVCTLFATATAYIGARALPTIFLDEKYSKELFRLSRIDPITGGAEGHLGLIGPEIKSGISFCVSLVVFLSLAQATRYLVHVGFMVKIMMGEASAQREGESINYEVEVMAIMGQAQFAFSLGLRGIIAFGLTFAWFAGPTTLFVATIVTTFLIAWTDHLRVVPYKAVYSELDELAHQQTAPEHMDDKFIQIRLDHEQNFKARH</sequence>
<organism evidence="2 3">
    <name type="scientific">Apatococcus lobatus</name>
    <dbReference type="NCBI Taxonomy" id="904363"/>
    <lineage>
        <taxon>Eukaryota</taxon>
        <taxon>Viridiplantae</taxon>
        <taxon>Chlorophyta</taxon>
        <taxon>core chlorophytes</taxon>
        <taxon>Trebouxiophyceae</taxon>
        <taxon>Chlorellales</taxon>
        <taxon>Chlorellaceae</taxon>
        <taxon>Apatococcus</taxon>
    </lineage>
</organism>
<keyword evidence="1" id="KW-0472">Membrane</keyword>
<dbReference type="Proteomes" id="UP001438707">
    <property type="component" value="Unassembled WGS sequence"/>
</dbReference>
<comment type="caution">
    <text evidence="2">The sequence shown here is derived from an EMBL/GenBank/DDBJ whole genome shotgun (WGS) entry which is preliminary data.</text>
</comment>